<keyword evidence="1" id="KW-1133">Transmembrane helix</keyword>
<dbReference type="InterPro" id="IPR005182">
    <property type="entry name" value="YdbS-like_PH"/>
</dbReference>
<dbReference type="PANTHER" id="PTHR34473">
    <property type="entry name" value="UPF0699 TRANSMEMBRANE PROTEIN YDBS"/>
    <property type="match status" value="1"/>
</dbReference>
<dbReference type="RefSeq" id="WP_163819105.1">
    <property type="nucleotide sequence ID" value="NZ_JAAGOB010000006.1"/>
</dbReference>
<evidence type="ECO:0000256" key="1">
    <source>
        <dbReference type="SAM" id="Phobius"/>
    </source>
</evidence>
<keyword evidence="1" id="KW-0472">Membrane</keyword>
<dbReference type="Pfam" id="PF03703">
    <property type="entry name" value="bPH_2"/>
    <property type="match status" value="1"/>
</dbReference>
<name>A0A6N9YMX6_9ACTN</name>
<organism evidence="3 4">
    <name type="scientific">Phytoactinopolyspora alkaliphila</name>
    <dbReference type="NCBI Taxonomy" id="1783498"/>
    <lineage>
        <taxon>Bacteria</taxon>
        <taxon>Bacillati</taxon>
        <taxon>Actinomycetota</taxon>
        <taxon>Actinomycetes</taxon>
        <taxon>Jiangellales</taxon>
        <taxon>Jiangellaceae</taxon>
        <taxon>Phytoactinopolyspora</taxon>
    </lineage>
</organism>
<reference evidence="3 4" key="1">
    <citation type="submission" date="2020-02" db="EMBL/GenBank/DDBJ databases">
        <authorList>
            <person name="Li X.-J."/>
            <person name="Feng X.-M."/>
        </authorList>
    </citation>
    <scope>NUCLEOTIDE SEQUENCE [LARGE SCALE GENOMIC DNA]</scope>
    <source>
        <strain evidence="3 4">CGMCC 4.7225</strain>
    </source>
</reference>
<evidence type="ECO:0000313" key="4">
    <source>
        <dbReference type="Proteomes" id="UP000469185"/>
    </source>
</evidence>
<dbReference type="Proteomes" id="UP000469185">
    <property type="component" value="Unassembled WGS sequence"/>
</dbReference>
<dbReference type="AlphaFoldDB" id="A0A6N9YMX6"/>
<accession>A0A6N9YMX6</accession>
<gene>
    <name evidence="3" type="ORF">G1H11_13600</name>
</gene>
<evidence type="ECO:0000313" key="3">
    <source>
        <dbReference type="EMBL" id="NED96343.1"/>
    </source>
</evidence>
<keyword evidence="4" id="KW-1185">Reference proteome</keyword>
<dbReference type="PANTHER" id="PTHR34473:SF3">
    <property type="entry name" value="TRANSMEMBRANE PROTEIN-RELATED"/>
    <property type="match status" value="1"/>
</dbReference>
<protein>
    <submittedName>
        <fullName evidence="3">PH domain-containing protein</fullName>
    </submittedName>
</protein>
<keyword evidence="1" id="KW-0812">Transmembrane</keyword>
<evidence type="ECO:0000259" key="2">
    <source>
        <dbReference type="Pfam" id="PF03703"/>
    </source>
</evidence>
<dbReference type="EMBL" id="JAAGOB010000006">
    <property type="protein sequence ID" value="NED96343.1"/>
    <property type="molecule type" value="Genomic_DNA"/>
</dbReference>
<feature type="transmembrane region" description="Helical" evidence="1">
    <location>
        <begin position="56"/>
        <end position="74"/>
    </location>
</feature>
<feature type="domain" description="YdbS-like PH" evidence="2">
    <location>
        <begin position="81"/>
        <end position="157"/>
    </location>
</feature>
<proteinExistence type="predicted"/>
<comment type="caution">
    <text evidence="3">The sequence shown here is derived from an EMBL/GenBank/DDBJ whole genome shotgun (WGS) entry which is preliminary data.</text>
</comment>
<feature type="transmembrane region" description="Helical" evidence="1">
    <location>
        <begin position="24"/>
        <end position="50"/>
    </location>
</feature>
<sequence length="170" mass="18819">MTTSRTSPRAIDLRPPHHRIERRAILWWTLQSLALWVPVLAVMTAGYVLWEAARPWLAVALIVAGVLAVISTVVEPWWRYAVHRWEATDEAVYGSSGWLVREWRVAPISRVQTVDAVRGPIEQMLGLSTLRVTTASSKGAIDIVGLDRDVAAEAAERLTTIAQMTPGDAT</sequence>